<keyword evidence="3" id="KW-1185">Reference proteome</keyword>
<dbReference type="AlphaFoldDB" id="A0AAD6UPX7"/>
<name>A0AAD6UPX7_9AGAR</name>
<sequence>MGFSRSLAVILLTALSLPLATAAAAVPHDWKLAVGWNGTVLPASALGTSIGAFTAPSSAAPAADAAAAAPHSLALSIGKPGGVFICENTDWSGTCGYAVQPLNECILLASPWFDSVSSFGPDPGATCFDADAAPVTRSSGNCDQDEAQWSFTFPGDDTGGMATTNPWNDQITSFACVPHS</sequence>
<feature type="signal peptide" evidence="1">
    <location>
        <begin position="1"/>
        <end position="22"/>
    </location>
</feature>
<dbReference type="Proteomes" id="UP001219525">
    <property type="component" value="Unassembled WGS sequence"/>
</dbReference>
<evidence type="ECO:0000313" key="2">
    <source>
        <dbReference type="EMBL" id="KAJ7191189.1"/>
    </source>
</evidence>
<dbReference type="EMBL" id="JARJCW010000136">
    <property type="protein sequence ID" value="KAJ7191189.1"/>
    <property type="molecule type" value="Genomic_DNA"/>
</dbReference>
<keyword evidence="1" id="KW-0732">Signal</keyword>
<reference evidence="2" key="1">
    <citation type="submission" date="2023-03" db="EMBL/GenBank/DDBJ databases">
        <title>Massive genome expansion in bonnet fungi (Mycena s.s.) driven by repeated elements and novel gene families across ecological guilds.</title>
        <authorList>
            <consortium name="Lawrence Berkeley National Laboratory"/>
            <person name="Harder C.B."/>
            <person name="Miyauchi S."/>
            <person name="Viragh M."/>
            <person name="Kuo A."/>
            <person name="Thoen E."/>
            <person name="Andreopoulos B."/>
            <person name="Lu D."/>
            <person name="Skrede I."/>
            <person name="Drula E."/>
            <person name="Henrissat B."/>
            <person name="Morin E."/>
            <person name="Kohler A."/>
            <person name="Barry K."/>
            <person name="LaButti K."/>
            <person name="Morin E."/>
            <person name="Salamov A."/>
            <person name="Lipzen A."/>
            <person name="Mereny Z."/>
            <person name="Hegedus B."/>
            <person name="Baldrian P."/>
            <person name="Stursova M."/>
            <person name="Weitz H."/>
            <person name="Taylor A."/>
            <person name="Grigoriev I.V."/>
            <person name="Nagy L.G."/>
            <person name="Martin F."/>
            <person name="Kauserud H."/>
        </authorList>
    </citation>
    <scope>NUCLEOTIDE SEQUENCE</scope>
    <source>
        <strain evidence="2">9144</strain>
    </source>
</reference>
<protein>
    <submittedName>
        <fullName evidence="2">Uncharacterized protein</fullName>
    </submittedName>
</protein>
<feature type="chain" id="PRO_5042193359" evidence="1">
    <location>
        <begin position="23"/>
        <end position="180"/>
    </location>
</feature>
<gene>
    <name evidence="2" type="ORF">GGX14DRAFT_481708</name>
</gene>
<proteinExistence type="predicted"/>
<comment type="caution">
    <text evidence="2">The sequence shown here is derived from an EMBL/GenBank/DDBJ whole genome shotgun (WGS) entry which is preliminary data.</text>
</comment>
<accession>A0AAD6UPX7</accession>
<organism evidence="2 3">
    <name type="scientific">Mycena pura</name>
    <dbReference type="NCBI Taxonomy" id="153505"/>
    <lineage>
        <taxon>Eukaryota</taxon>
        <taxon>Fungi</taxon>
        <taxon>Dikarya</taxon>
        <taxon>Basidiomycota</taxon>
        <taxon>Agaricomycotina</taxon>
        <taxon>Agaricomycetes</taxon>
        <taxon>Agaricomycetidae</taxon>
        <taxon>Agaricales</taxon>
        <taxon>Marasmiineae</taxon>
        <taxon>Mycenaceae</taxon>
        <taxon>Mycena</taxon>
    </lineage>
</organism>
<evidence type="ECO:0000256" key="1">
    <source>
        <dbReference type="SAM" id="SignalP"/>
    </source>
</evidence>
<evidence type="ECO:0000313" key="3">
    <source>
        <dbReference type="Proteomes" id="UP001219525"/>
    </source>
</evidence>